<reference evidence="14" key="1">
    <citation type="submission" date="2016-10" db="EMBL/GenBank/DDBJ databases">
        <title>Phylogenomic data for the living fossil Bartheletia paradoxa suggests that the early evolutionary history of major basidiomycete lineages might not be bifurcate.</title>
        <authorList>
            <person name="Mishra B."/>
            <person name="Choi Y.-J."/>
            <person name="Bauer R."/>
            <person name="Thines M."/>
        </authorList>
    </citation>
    <scope>NUCLEOTIDE SEQUENCE</scope>
</reference>
<keyword evidence="6" id="KW-0067">ATP-binding</keyword>
<comment type="pathway">
    <text evidence="10">Porphyrin-containing compound metabolism.</text>
</comment>
<proteinExistence type="inferred from homology"/>
<dbReference type="GO" id="GO:0016020">
    <property type="term" value="C:membrane"/>
    <property type="evidence" value="ECO:0007669"/>
    <property type="project" value="UniProtKB-SubCell"/>
</dbReference>
<keyword evidence="5" id="KW-0547">Nucleotide-binding</keyword>
<evidence type="ECO:0000256" key="11">
    <source>
        <dbReference type="SAM" id="MobiDB-lite"/>
    </source>
</evidence>
<dbReference type="PANTHER" id="PTHR43851">
    <property type="match status" value="1"/>
</dbReference>
<evidence type="ECO:0000256" key="8">
    <source>
        <dbReference type="ARBA" id="ARBA00023133"/>
    </source>
</evidence>
<feature type="region of interest" description="Disordered" evidence="11">
    <location>
        <begin position="1506"/>
        <end position="1531"/>
    </location>
</feature>
<evidence type="ECO:0000259" key="13">
    <source>
        <dbReference type="Pfam" id="PF03109"/>
    </source>
</evidence>
<sequence length="1531" mass="163111">MSRPLLDLASALAGAADLASRAIVLQRTQAAVVRAARVRQARPSPATAPSSAIEIPEEVVNDQEPLGKLSDTGKRAAAPQAAHSDSFDPASGSIPSQATRSTPTVDVSSSPFPCTPKDDSLQSSVKPIVHTSRQPAFLPRPFSAGSIPTYRRSDLPRPALARVAPVAKTTHEEPAPSFIEPSQSVDTSTKTTPLEPLEAADLASHLPYSPPILKASRVPSSRIGRLFHYGSLAASLSVGAASETVRRSFGSAGDEEGSVFMSEKNVERLVEKLSRMRGAALKLGQFLSIQDANVLPVQIEDILLRVQNSANYMPEWQMRKVMAASLGGDWESHFVDFSPIPMAAASIGQVHAARLASTGMPVAIKIQFPGVRESIDSDLNNLKILVSASSILPRGLYLDNTIRVMRRELADECDYEREAEMCTKFGSLMEGDESFAVPKVIKELSGKMVLTMERMEGVPLSRATGFTQEQKNKIGHSILQLCMRELFEYRLMQTDPNWSNFLWNESTGKIELIDFGATREYTAEFIGGFGRLLGAAVAGDREACISESLTIGYLTGEESESMVTAHITSLLALAEPFLSTSPSPFPFAKQTITDRVRAEIPTMLAQRLTPPPEETYSLNRKLSGSFLLNSPSSTRMASLFAPSLLLRSCARAASSGAVARSVRGELPGLARAFVPSTRGLATSSSTVQTALAGQRWAAITPRRTGVLAFAPRFSAYSTATPPSPAESSSSSSSSSSELPPLTAPIVGKWLLASAGLVFCIIVVGGLTRLTESGLSITEWKPIRGVIPPMNAAEWEEEFGKYKVTPEFKLLNKSISLEDFKTLFYWEWAHRNLGRFIGFAFVIPATYFVATKRVGPVATKARLGVIAVLLGLQGLLGWYMVKSGLDDELMNVPGAVPRVSQYRLAAHLGAALVLYAAMLQTGLGILRDAKYARGLPIAGLSGSVETVRAALSTSNIRRYRTAVWAVAGLVFLTAVSGAFVAGLDAGLLYNELYMGGRLHPPIEELMSPLYAKKHDGSDMWWRNLLENPTTVQFDHRMLAMFTFSSVVLLFALSRRPSLSSLPPLSPKMAKGCLHMALVQVGLGISTLLYSVPIPLAAAHQAGSVGLLTTLIVLGAGRRRTKMHNAVAGHDDVEGLFGMDGVGDFDGQDGDLRTGQGDPALSGNELDVGTVDRPVNRRGSLYPKPKPFLRVTAQLSSDAVPYEAELAAEAHVRRMLSSAHDASQARASQRRTPGGSGSIPKGTSTKGRFPEAWVGSDDEEGDGESSDDAQDGWAGSTAGSVAGMAGMESEEESLAQTDTSKPWTTFRGVPSPAPIARSPDARERTYSGFRGMAVDADGPSMVLGSPTPAGLIGGAFGSSPVAGPSAWRDGSFTLNPCSTGAVGRGKRKISEDRDRFDPYSTFKRRAISPVTPLQPPSHMHAHPQSFSGTSHIPIPCSPLQLPGTSLNGGQLASITPSPGAIPIQMTPASVYAHARSRAGSPVPSSLSSSMGRSLGGLGLFMGRREGVSGAAGGTGKEVEMSEADEGVGRMKLD</sequence>
<dbReference type="InterPro" id="IPR011009">
    <property type="entry name" value="Kinase-like_dom_sf"/>
</dbReference>
<evidence type="ECO:0000256" key="6">
    <source>
        <dbReference type="ARBA" id="ARBA00022840"/>
    </source>
</evidence>
<feature type="region of interest" description="Disordered" evidence="11">
    <location>
        <begin position="1213"/>
        <end position="1318"/>
    </location>
</feature>
<dbReference type="InterPro" id="IPR003780">
    <property type="entry name" value="COX15/CtaA_fam"/>
</dbReference>
<keyword evidence="7 12" id="KW-1133">Transmembrane helix</keyword>
<dbReference type="Pfam" id="PF02628">
    <property type="entry name" value="COX15-CtaA"/>
    <property type="match status" value="1"/>
</dbReference>
<feature type="transmembrane region" description="Helical" evidence="12">
    <location>
        <begin position="860"/>
        <end position="880"/>
    </location>
</feature>
<feature type="compositionally biased region" description="Polar residues" evidence="11">
    <location>
        <begin position="180"/>
        <end position="191"/>
    </location>
</feature>
<evidence type="ECO:0000256" key="7">
    <source>
        <dbReference type="ARBA" id="ARBA00022989"/>
    </source>
</evidence>
<dbReference type="Pfam" id="PF03109">
    <property type="entry name" value="ABC1"/>
    <property type="match status" value="1"/>
</dbReference>
<evidence type="ECO:0000256" key="1">
    <source>
        <dbReference type="ARBA" id="ARBA00004141"/>
    </source>
</evidence>
<dbReference type="GO" id="GO:0006784">
    <property type="term" value="P:heme A biosynthetic process"/>
    <property type="evidence" value="ECO:0007669"/>
    <property type="project" value="InterPro"/>
</dbReference>
<dbReference type="InterPro" id="IPR004147">
    <property type="entry name" value="ABC1_dom"/>
</dbReference>
<dbReference type="PANTHER" id="PTHR43851:SF3">
    <property type="entry name" value="COENZYME Q8"/>
    <property type="match status" value="1"/>
</dbReference>
<feature type="region of interest" description="Disordered" evidence="11">
    <location>
        <begin position="1145"/>
        <end position="1177"/>
    </location>
</feature>
<keyword evidence="3" id="KW-0808">Transferase</keyword>
<feature type="region of interest" description="Disordered" evidence="11">
    <location>
        <begin position="38"/>
        <end position="123"/>
    </location>
</feature>
<name>A0A2D0XHX3_9BASI</name>
<dbReference type="CDD" id="cd13970">
    <property type="entry name" value="ABC1_ADCK3"/>
    <property type="match status" value="1"/>
</dbReference>
<evidence type="ECO:0000256" key="9">
    <source>
        <dbReference type="ARBA" id="ARBA00023136"/>
    </source>
</evidence>
<dbReference type="InterPro" id="IPR034646">
    <property type="entry name" value="ADCK3_dom"/>
</dbReference>
<keyword evidence="9 12" id="KW-0472">Membrane</keyword>
<feature type="compositionally biased region" description="Polar residues" evidence="11">
    <location>
        <begin position="93"/>
        <end position="112"/>
    </location>
</feature>
<keyword evidence="4 12" id="KW-0812">Transmembrane</keyword>
<dbReference type="GO" id="GO:0006744">
    <property type="term" value="P:ubiquinone biosynthetic process"/>
    <property type="evidence" value="ECO:0007669"/>
    <property type="project" value="TreeGrafter"/>
</dbReference>
<comment type="subcellular location">
    <subcellularLocation>
        <location evidence="1">Membrane</location>
        <topology evidence="1">Multi-pass membrane protein</topology>
    </subcellularLocation>
</comment>
<evidence type="ECO:0000256" key="12">
    <source>
        <dbReference type="SAM" id="Phobius"/>
    </source>
</evidence>
<dbReference type="EMBL" id="KY000328">
    <property type="protein sequence ID" value="ASF90267.1"/>
    <property type="molecule type" value="Genomic_DNA"/>
</dbReference>
<feature type="transmembrane region" description="Helical" evidence="12">
    <location>
        <begin position="900"/>
        <end position="925"/>
    </location>
</feature>
<organism evidence="14">
    <name type="scientific">Bartheletia paradoxa</name>
    <dbReference type="NCBI Taxonomy" id="669517"/>
    <lineage>
        <taxon>Eukaryota</taxon>
        <taxon>Fungi</taxon>
        <taxon>Dikarya</taxon>
        <taxon>Basidiomycota</taxon>
        <taxon>Agaricomycotina</taxon>
        <taxon>Bartheletiomycetes</taxon>
        <taxon>Bartheletiales</taxon>
        <taxon>Bartheletiaceae</taxon>
        <taxon>Bartheletia</taxon>
    </lineage>
</organism>
<evidence type="ECO:0000256" key="4">
    <source>
        <dbReference type="ARBA" id="ARBA00022692"/>
    </source>
</evidence>
<keyword evidence="8" id="KW-0350">Heme biosynthesis</keyword>
<evidence type="ECO:0000256" key="2">
    <source>
        <dbReference type="ARBA" id="ARBA00009670"/>
    </source>
</evidence>
<feature type="compositionally biased region" description="Polar residues" evidence="11">
    <location>
        <begin position="1292"/>
        <end position="1301"/>
    </location>
</feature>
<comment type="similarity">
    <text evidence="2">Belongs to the protein kinase superfamily. ADCK protein kinase family.</text>
</comment>
<protein>
    <recommendedName>
        <fullName evidence="13">ABC1 atypical kinase-like domain-containing protein</fullName>
    </recommendedName>
</protein>
<feature type="transmembrane region" description="Helical" evidence="12">
    <location>
        <begin position="961"/>
        <end position="982"/>
    </location>
</feature>
<dbReference type="InterPro" id="IPR051409">
    <property type="entry name" value="Atypical_kinase_ADCK"/>
</dbReference>
<feature type="region of interest" description="Disordered" evidence="11">
    <location>
        <begin position="171"/>
        <end position="191"/>
    </location>
</feature>
<feature type="compositionally biased region" description="Low complexity" evidence="11">
    <location>
        <begin position="41"/>
        <end position="52"/>
    </location>
</feature>
<dbReference type="SUPFAM" id="SSF56112">
    <property type="entry name" value="Protein kinase-like (PK-like)"/>
    <property type="match status" value="1"/>
</dbReference>
<evidence type="ECO:0000256" key="5">
    <source>
        <dbReference type="ARBA" id="ARBA00022741"/>
    </source>
</evidence>
<gene>
    <name evidence="14" type="ORF">SPAR03385</name>
</gene>
<dbReference type="GO" id="GO:0016740">
    <property type="term" value="F:transferase activity"/>
    <property type="evidence" value="ECO:0007669"/>
    <property type="project" value="UniProtKB-KW"/>
</dbReference>
<feature type="domain" description="ABC1 atypical kinase-like" evidence="13">
    <location>
        <begin position="305"/>
        <end position="545"/>
    </location>
</feature>
<feature type="compositionally biased region" description="Acidic residues" evidence="11">
    <location>
        <begin position="1254"/>
        <end position="1268"/>
    </location>
</feature>
<dbReference type="GO" id="GO:0005524">
    <property type="term" value="F:ATP binding"/>
    <property type="evidence" value="ECO:0007669"/>
    <property type="project" value="UniProtKB-KW"/>
</dbReference>
<evidence type="ECO:0000256" key="10">
    <source>
        <dbReference type="ARBA" id="ARBA00023444"/>
    </source>
</evidence>
<accession>A0A2D0XHX3</accession>
<evidence type="ECO:0000313" key="14">
    <source>
        <dbReference type="EMBL" id="ASF90267.1"/>
    </source>
</evidence>
<evidence type="ECO:0000256" key="3">
    <source>
        <dbReference type="ARBA" id="ARBA00022679"/>
    </source>
</evidence>